<dbReference type="GO" id="GO:0009279">
    <property type="term" value="C:cell outer membrane"/>
    <property type="evidence" value="ECO:0007669"/>
    <property type="project" value="UniProtKB-SubCell"/>
</dbReference>
<evidence type="ECO:0000256" key="3">
    <source>
        <dbReference type="ARBA" id="ARBA00022679"/>
    </source>
</evidence>
<accession>S3BR18</accession>
<evidence type="ECO:0000313" key="11">
    <source>
        <dbReference type="Proteomes" id="UP000014400"/>
    </source>
</evidence>
<dbReference type="Gene3D" id="2.40.160.20">
    <property type="match status" value="2"/>
</dbReference>
<keyword evidence="4 8" id="KW-0732">Signal</keyword>
<organism evidence="10 11">
    <name type="scientific">Sutterella wadsworthensis HGA0223</name>
    <dbReference type="NCBI Taxonomy" id="1203554"/>
    <lineage>
        <taxon>Bacteria</taxon>
        <taxon>Pseudomonadati</taxon>
        <taxon>Pseudomonadota</taxon>
        <taxon>Betaproteobacteria</taxon>
        <taxon>Burkholderiales</taxon>
        <taxon>Sutterellaceae</taxon>
        <taxon>Sutterella</taxon>
    </lineage>
</organism>
<feature type="chain" id="PRO_5004506469" description="Outer membrane protein beta-barrel domain-containing protein" evidence="8">
    <location>
        <begin position="30"/>
        <end position="389"/>
    </location>
</feature>
<name>S3BR18_9BURK</name>
<evidence type="ECO:0000256" key="5">
    <source>
        <dbReference type="ARBA" id="ARBA00023136"/>
    </source>
</evidence>
<reference evidence="10 11" key="1">
    <citation type="submission" date="2013-04" db="EMBL/GenBank/DDBJ databases">
        <title>The Genome Sequence of Sutterella wadsworthensis HGA0223.</title>
        <authorList>
            <consortium name="The Broad Institute Genomics Platform"/>
            <person name="Earl A."/>
            <person name="Ward D."/>
            <person name="Feldgarden M."/>
            <person name="Gevers D."/>
            <person name="Schmidt T.M."/>
            <person name="Dover J."/>
            <person name="Dai D."/>
            <person name="Walker B."/>
            <person name="Young S."/>
            <person name="Zeng Q."/>
            <person name="Gargeya S."/>
            <person name="Fitzgerald M."/>
            <person name="Haas B."/>
            <person name="Abouelleil A."/>
            <person name="Allen A.W."/>
            <person name="Alvarado L."/>
            <person name="Arachchi H.M."/>
            <person name="Berlin A.M."/>
            <person name="Chapman S.B."/>
            <person name="Gainer-Dewar J."/>
            <person name="Goldberg J."/>
            <person name="Griggs A."/>
            <person name="Gujja S."/>
            <person name="Hansen M."/>
            <person name="Howarth C."/>
            <person name="Imamovic A."/>
            <person name="Ireland A."/>
            <person name="Larimer J."/>
            <person name="McCowan C."/>
            <person name="Murphy C."/>
            <person name="Pearson M."/>
            <person name="Poon T.W."/>
            <person name="Priest M."/>
            <person name="Roberts A."/>
            <person name="Saif S."/>
            <person name="Shea T."/>
            <person name="Sisk P."/>
            <person name="Sykes S."/>
            <person name="Wortman J."/>
            <person name="Nusbaum C."/>
            <person name="Birren B."/>
        </authorList>
    </citation>
    <scope>NUCLEOTIDE SEQUENCE [LARGE SCALE GENOMIC DNA]</scope>
    <source>
        <strain evidence="10 11">HGA0223</strain>
    </source>
</reference>
<dbReference type="STRING" id="1203554.HMPREF1476_00061"/>
<comment type="subcellular location">
    <subcellularLocation>
        <location evidence="1">Cell outer membrane</location>
    </subcellularLocation>
</comment>
<comment type="caution">
    <text evidence="10">The sequence shown here is derived from an EMBL/GenBank/DDBJ whole genome shotgun (WGS) entry which is preliminary data.</text>
</comment>
<dbReference type="HOGENOM" id="CLU_719477_0_0_4"/>
<evidence type="ECO:0000259" key="9">
    <source>
        <dbReference type="Pfam" id="PF13505"/>
    </source>
</evidence>
<dbReference type="AlphaFoldDB" id="S3BR18"/>
<dbReference type="InterPro" id="IPR011250">
    <property type="entry name" value="OMP/PagP_B-barrel"/>
</dbReference>
<evidence type="ECO:0000256" key="1">
    <source>
        <dbReference type="ARBA" id="ARBA00004442"/>
    </source>
</evidence>
<evidence type="ECO:0000256" key="2">
    <source>
        <dbReference type="ARBA" id="ARBA00006368"/>
    </source>
</evidence>
<keyword evidence="7" id="KW-0012">Acyltransferase</keyword>
<evidence type="ECO:0000256" key="4">
    <source>
        <dbReference type="ARBA" id="ARBA00022729"/>
    </source>
</evidence>
<dbReference type="EMBL" id="ATCF01000004">
    <property type="protein sequence ID" value="EPE01831.1"/>
    <property type="molecule type" value="Genomic_DNA"/>
</dbReference>
<feature type="domain" description="Outer membrane protein beta-barrel" evidence="9">
    <location>
        <begin position="228"/>
        <end position="389"/>
    </location>
</feature>
<comment type="similarity">
    <text evidence="2">Belongs to the lipid A palmitoyltransferase family.</text>
</comment>
<keyword evidence="5" id="KW-0472">Membrane</keyword>
<evidence type="ECO:0000256" key="8">
    <source>
        <dbReference type="SAM" id="SignalP"/>
    </source>
</evidence>
<keyword evidence="11" id="KW-1185">Reference proteome</keyword>
<dbReference type="Proteomes" id="UP000014400">
    <property type="component" value="Unassembled WGS sequence"/>
</dbReference>
<dbReference type="eggNOG" id="ENOG502Z7SY">
    <property type="taxonomic scope" value="Bacteria"/>
</dbReference>
<dbReference type="InterPro" id="IPR009746">
    <property type="entry name" value="LipidA_acyl_PagP"/>
</dbReference>
<proteinExistence type="inferred from homology"/>
<dbReference type="PATRIC" id="fig|1203554.3.peg.49"/>
<evidence type="ECO:0000256" key="7">
    <source>
        <dbReference type="ARBA" id="ARBA00023315"/>
    </source>
</evidence>
<evidence type="ECO:0000313" key="10">
    <source>
        <dbReference type="EMBL" id="EPE01831.1"/>
    </source>
</evidence>
<dbReference type="GO" id="GO:0016746">
    <property type="term" value="F:acyltransferase activity"/>
    <property type="evidence" value="ECO:0007669"/>
    <property type="project" value="UniProtKB-KW"/>
</dbReference>
<gene>
    <name evidence="10" type="ORF">HMPREF1476_00061</name>
</gene>
<feature type="signal peptide" evidence="8">
    <location>
        <begin position="1"/>
        <end position="29"/>
    </location>
</feature>
<dbReference type="SUPFAM" id="SSF56925">
    <property type="entry name" value="OMPA-like"/>
    <property type="match status" value="2"/>
</dbReference>
<protein>
    <recommendedName>
        <fullName evidence="9">Outer membrane protein beta-barrel domain-containing protein</fullName>
    </recommendedName>
</protein>
<evidence type="ECO:0000256" key="6">
    <source>
        <dbReference type="ARBA" id="ARBA00023237"/>
    </source>
</evidence>
<dbReference type="InterPro" id="IPR027385">
    <property type="entry name" value="Beta-barrel_OMP"/>
</dbReference>
<dbReference type="Pfam" id="PF13505">
    <property type="entry name" value="OMP_b-brl"/>
    <property type="match status" value="1"/>
</dbReference>
<keyword evidence="6" id="KW-0998">Cell outer membrane</keyword>
<dbReference type="Pfam" id="PF07017">
    <property type="entry name" value="PagP"/>
    <property type="match status" value="1"/>
</dbReference>
<sequence length="389" mass="43724">MQHPQLFRPTFLARAVFAAAVSFACTAQADLWEAVVDTTPAGYARQSSERPGDWASFWSDTKEGTKRIFEEGNSVWIVPTYTNHPTWAWKKRHEENGYPFGMGYARQVIDNRGNERLLFAVNFVDSNYRIEPMVGYSWLARWPIGSTGLHVGAGYLAGITMRGDYMWAPLPLPLPVAKIGTDTVSFYGTYIPFTNVFFFYSTITVDDAKGRKMPLASDSPWVKSPNLLYGSYGWQYVDNGEEYSKSLMKNDTIWNVGLRRYSGRSWQTDLKYSRAQHDVAYADGSGKQSIDFRTYTLTISYNIDVTKSLRLFAGAGVGYGKAEGPYNSDTSIFPALTLGGTWALTDHFWLTGSMDTNFPRYKGVLADRDSEYVLKSMPTAFTLGLGFAF</sequence>
<keyword evidence="3" id="KW-0808">Transferase</keyword>
<dbReference type="RefSeq" id="WP_005430983.1">
    <property type="nucleotide sequence ID" value="NZ_KE150480.1"/>
</dbReference>